<dbReference type="InterPro" id="IPR045540">
    <property type="entry name" value="YegS/DAGK_C"/>
</dbReference>
<dbReference type="Gene3D" id="3.40.50.10330">
    <property type="entry name" value="Probable inorganic polyphosphate/atp-NAD kinase, domain 1"/>
    <property type="match status" value="1"/>
</dbReference>
<dbReference type="eggNOG" id="COG1597">
    <property type="taxonomic scope" value="Bacteria"/>
</dbReference>
<dbReference type="GO" id="GO:0019242">
    <property type="term" value="P:methylglyoxal biosynthetic process"/>
    <property type="evidence" value="ECO:0007669"/>
    <property type="project" value="InterPro"/>
</dbReference>
<keyword evidence="3" id="KW-0808">Transferase</keyword>
<dbReference type="Pfam" id="PF00781">
    <property type="entry name" value="DAGK_cat"/>
    <property type="match status" value="1"/>
</dbReference>
<gene>
    <name evidence="3" type="ordered locus">Cyan7425_3628</name>
</gene>
<dbReference type="PANTHER" id="PTHR30492">
    <property type="entry name" value="METHYLGLYOXAL SYNTHASE"/>
    <property type="match status" value="1"/>
</dbReference>
<dbReference type="HOGENOM" id="CLU_045532_2_0_3"/>
<dbReference type="GO" id="GO:0005829">
    <property type="term" value="C:cytosol"/>
    <property type="evidence" value="ECO:0007669"/>
    <property type="project" value="TreeGrafter"/>
</dbReference>
<feature type="domain" description="DAGKc" evidence="2">
    <location>
        <begin position="1"/>
        <end position="129"/>
    </location>
</feature>
<accession>B8HRT1</accession>
<dbReference type="InterPro" id="IPR016064">
    <property type="entry name" value="NAD/diacylglycerol_kinase_sf"/>
</dbReference>
<organism evidence="3">
    <name type="scientific">Cyanothece sp. (strain PCC 7425 / ATCC 29141)</name>
    <dbReference type="NCBI Taxonomy" id="395961"/>
    <lineage>
        <taxon>Bacteria</taxon>
        <taxon>Bacillati</taxon>
        <taxon>Cyanobacteriota</taxon>
        <taxon>Cyanophyceae</taxon>
        <taxon>Gomontiellales</taxon>
        <taxon>Cyanothecaceae</taxon>
        <taxon>Cyanothece</taxon>
    </lineage>
</organism>
<evidence type="ECO:0000313" key="3">
    <source>
        <dbReference type="EMBL" id="ACL45948.1"/>
    </source>
</evidence>
<dbReference type="GO" id="GO:0008654">
    <property type="term" value="P:phospholipid biosynthetic process"/>
    <property type="evidence" value="ECO:0007669"/>
    <property type="project" value="InterPro"/>
</dbReference>
<dbReference type="Gene3D" id="2.60.200.40">
    <property type="match status" value="1"/>
</dbReference>
<dbReference type="GO" id="GO:0008929">
    <property type="term" value="F:methylglyoxal synthase activity"/>
    <property type="evidence" value="ECO:0007669"/>
    <property type="project" value="InterPro"/>
</dbReference>
<dbReference type="EMBL" id="CP001344">
    <property type="protein sequence ID" value="ACL45948.1"/>
    <property type="molecule type" value="Genomic_DNA"/>
</dbReference>
<dbReference type="InterPro" id="IPR004363">
    <property type="entry name" value="Methylgl_synth"/>
</dbReference>
<dbReference type="GO" id="GO:0016301">
    <property type="term" value="F:kinase activity"/>
    <property type="evidence" value="ECO:0007669"/>
    <property type="project" value="UniProtKB-KW"/>
</dbReference>
<dbReference type="OrthoDB" id="142078at2"/>
<dbReference type="NCBIfam" id="TIGR00147">
    <property type="entry name" value="YegS/Rv2252/BmrU family lipid kinase"/>
    <property type="match status" value="1"/>
</dbReference>
<name>B8HRT1_CYAP4</name>
<feature type="region of interest" description="Disordered" evidence="1">
    <location>
        <begin position="326"/>
        <end position="349"/>
    </location>
</feature>
<dbReference type="PANTHER" id="PTHR30492:SF0">
    <property type="entry name" value="METHYLGLYOXAL SYNTHASE"/>
    <property type="match status" value="1"/>
</dbReference>
<dbReference type="InterPro" id="IPR005218">
    <property type="entry name" value="Diacylglycerol/lipid_kinase"/>
</dbReference>
<dbReference type="InterPro" id="IPR001206">
    <property type="entry name" value="Diacylglycerol_kinase_cat_dom"/>
</dbReference>
<proteinExistence type="predicted"/>
<dbReference type="SMART" id="SM00046">
    <property type="entry name" value="DAGKc"/>
    <property type="match status" value="1"/>
</dbReference>
<dbReference type="AlphaFoldDB" id="B8HRT1"/>
<protein>
    <submittedName>
        <fullName evidence="3">Diacylglycerol kinase catalytic region</fullName>
    </submittedName>
</protein>
<dbReference type="GO" id="GO:0005524">
    <property type="term" value="F:ATP binding"/>
    <property type="evidence" value="ECO:0007669"/>
    <property type="project" value="InterPro"/>
</dbReference>
<reference evidence="3" key="1">
    <citation type="submission" date="2009-01" db="EMBL/GenBank/DDBJ databases">
        <title>Complete sequence of chromosome Cyanothece sp. PCC 7425.</title>
        <authorList>
            <consortium name="US DOE Joint Genome Institute"/>
            <person name="Lucas S."/>
            <person name="Copeland A."/>
            <person name="Lapidus A."/>
            <person name="Glavina del Rio T."/>
            <person name="Dalin E."/>
            <person name="Tice H."/>
            <person name="Bruce D."/>
            <person name="Goodwin L."/>
            <person name="Pitluck S."/>
            <person name="Sims D."/>
            <person name="Meineke L."/>
            <person name="Brettin T."/>
            <person name="Detter J.C."/>
            <person name="Han C."/>
            <person name="Larimer F."/>
            <person name="Land M."/>
            <person name="Hauser L."/>
            <person name="Kyrpides N."/>
            <person name="Ovchinnikova G."/>
            <person name="Liberton M."/>
            <person name="Stoeckel J."/>
            <person name="Banerjee A."/>
            <person name="Singh A."/>
            <person name="Page L."/>
            <person name="Sato H."/>
            <person name="Zhao L."/>
            <person name="Sherman L."/>
            <person name="Pakrasi H."/>
            <person name="Richardson P."/>
        </authorList>
    </citation>
    <scope>NUCLEOTIDE SEQUENCE</scope>
    <source>
        <strain evidence="3">PCC 7425</strain>
    </source>
</reference>
<dbReference type="PROSITE" id="PS50146">
    <property type="entry name" value="DAGK"/>
    <property type="match status" value="1"/>
</dbReference>
<evidence type="ECO:0000256" key="1">
    <source>
        <dbReference type="SAM" id="MobiDB-lite"/>
    </source>
</evidence>
<dbReference type="SUPFAM" id="SSF111331">
    <property type="entry name" value="NAD kinase/diacylglycerol kinase-like"/>
    <property type="match status" value="1"/>
</dbReference>
<dbReference type="Pfam" id="PF19279">
    <property type="entry name" value="YegS_C"/>
    <property type="match status" value="1"/>
</dbReference>
<keyword evidence="3" id="KW-0418">Kinase</keyword>
<dbReference type="STRING" id="395961.Cyan7425_3628"/>
<dbReference type="InterPro" id="IPR017438">
    <property type="entry name" value="ATP-NAD_kinase_N"/>
</dbReference>
<evidence type="ECO:0000259" key="2">
    <source>
        <dbReference type="PROSITE" id="PS50146"/>
    </source>
</evidence>
<sequence>MKQSACLIFNPVAGQGDAEAELAQIRALLEPELDLDICFTTPEITAEQLTQQAIAKGTQRIIASGGDGTLSAVASVLVESNIPLGIISRGTANAFAAALGIPDTIPEACRTILQGYTRTVDAARCNDQTLLLLAGIGFEAETVEKADRESKHRFGLLAYILAGFQQLRELQSFDVVIETEDRIIKTTAAAVTVANAAPPTSVLAQGPAAVIPDDGLLDLTIVAPTSRVGAIAATYHLLQTASAGNPVERDDIGYLRAKQFQISTDPPQKVAIDGELAGNTPVTITCLPAALRVYVPLAVTVDLEEKLEGLPNLMIEFKSEEDGTIATTDSFTPTALPTLPQPPDRSELT</sequence>
<dbReference type="KEGG" id="cyn:Cyan7425_3628"/>
<dbReference type="NCBIfam" id="NF002033">
    <property type="entry name" value="PRK00861.1"/>
    <property type="match status" value="1"/>
</dbReference>